<dbReference type="InterPro" id="IPR032675">
    <property type="entry name" value="LRR_dom_sf"/>
</dbReference>
<keyword evidence="3" id="KW-0963">Cytoplasm</keyword>
<evidence type="ECO:0000256" key="1">
    <source>
        <dbReference type="ARBA" id="ARBA00004110"/>
    </source>
</evidence>
<evidence type="ECO:0000256" key="8">
    <source>
        <dbReference type="ARBA" id="ARBA00023198"/>
    </source>
</evidence>
<accession>A0A8C4RRA2</accession>
<comment type="subcellular location">
    <subcellularLocation>
        <location evidence="1">Inflammasome</location>
    </subcellularLocation>
</comment>
<dbReference type="PANTHER" id="PTHR45690">
    <property type="entry name" value="NACHT, LRR AND PYD DOMAINS-CONTAINING PROTEIN 12"/>
    <property type="match status" value="1"/>
</dbReference>
<dbReference type="SUPFAM" id="SSF52540">
    <property type="entry name" value="P-loop containing nucleoside triphosphate hydrolases"/>
    <property type="match status" value="1"/>
</dbReference>
<sequence>MKSHHSNRRVYSQSGFILLNITMRSWGGGGVDIANLTCAGKRKDLHETHRLAVSESIRTLDDRSSFPGDSHMRAVDFETQYTELIVIKDGSWVDWDQFLNNESLYAEVVEEWIEDRCVRIWDEQLFKTPGGINPSNTALVIGKAGIGKTTIVQKIMFDWARGSHYQRFAFVFLFKFRDFNFLDDGKEPRMSLNELIVSHYKYLGHGRLGEILQQPNSLLFILDGLNDYKHILNLYHWPLCSDPNDDVPLSILFTSLVRMTLLKGCSVLITSTPTALHSLGYSVNLGAVILGFVPEKRLTYFKKMLGDENLGVQAMRYVEQNAVLYSMSFNPSYCWIICAVLKSHFTTPEKEREPAPKTVTELFVMFLHNILTSHREEAKDQRTILIKLGKMAYYGVDKGIHIFSEKQEMSAFGLQPYLSSPFLSAFLHKEGTLKHTTYTFICPKLQEVVAACSFYLDPSGDIEELLVRLNSCNNDRFNVLTLFLVGLTRPSISETLEGILGEFDKKTAVQILEWVKKKALDKPYYICSRKNGLQMYHWFYETQNEKFTKDLMWKELIFLIEDTLSALDCAIINQWTTHDFFILQLCVNHVLVCICLLNILTFFSAHLDSLDSCRLTSGCCAGLSLALAAPHSQMTCLSVSHNKLDDSGVRLLCEGLRSKNCKLEDLKLESCGLTSTCCAAISLAVSAEHSRLTNLSLDYNHLGDSGMHLLCEGLKNKNCKLTYLRFPFNELNLFFPCLIVSQVYSSSLEKSPAFFDMKPLSKSGHPHSLVVLIHNWL</sequence>
<proteinExistence type="inferred from homology"/>
<dbReference type="InterPro" id="IPR050637">
    <property type="entry name" value="NLRP_innate_immun_reg"/>
</dbReference>
<evidence type="ECO:0000256" key="2">
    <source>
        <dbReference type="ARBA" id="ARBA00008665"/>
    </source>
</evidence>
<name>A0A8C4RRA2_ERPCA</name>
<dbReference type="GO" id="GO:0050729">
    <property type="term" value="P:positive regulation of inflammatory response"/>
    <property type="evidence" value="ECO:0007669"/>
    <property type="project" value="TreeGrafter"/>
</dbReference>
<dbReference type="Pfam" id="PF13516">
    <property type="entry name" value="LRR_6"/>
    <property type="match status" value="1"/>
</dbReference>
<keyword evidence="5" id="KW-0547">Nucleotide-binding</keyword>
<dbReference type="Pfam" id="PF17776">
    <property type="entry name" value="NLRC4_HD2"/>
    <property type="match status" value="1"/>
</dbReference>
<dbReference type="InterPro" id="IPR027417">
    <property type="entry name" value="P-loop_NTPase"/>
</dbReference>
<dbReference type="GO" id="GO:0005524">
    <property type="term" value="F:ATP binding"/>
    <property type="evidence" value="ECO:0007669"/>
    <property type="project" value="UniProtKB-KW"/>
</dbReference>
<feature type="domain" description="NACHT" evidence="10">
    <location>
        <begin position="136"/>
        <end position="275"/>
    </location>
</feature>
<evidence type="ECO:0000259" key="10">
    <source>
        <dbReference type="PROSITE" id="PS50837"/>
    </source>
</evidence>
<protein>
    <recommendedName>
        <fullName evidence="10">NACHT domain-containing protein</fullName>
    </recommendedName>
</protein>
<dbReference type="GeneTree" id="ENSGT00940000159520"/>
<keyword evidence="6" id="KW-0067">ATP-binding</keyword>
<dbReference type="Proteomes" id="UP000694620">
    <property type="component" value="Chromosome 1"/>
</dbReference>
<reference evidence="11" key="1">
    <citation type="submission" date="2021-06" db="EMBL/GenBank/DDBJ databases">
        <authorList>
            <consortium name="Wellcome Sanger Institute Data Sharing"/>
        </authorList>
    </citation>
    <scope>NUCLEOTIDE SEQUENCE [LARGE SCALE GENOMIC DNA]</scope>
</reference>
<evidence type="ECO:0000313" key="11">
    <source>
        <dbReference type="Ensembl" id="ENSECRP00000004173.1"/>
    </source>
</evidence>
<evidence type="ECO:0000256" key="3">
    <source>
        <dbReference type="ARBA" id="ARBA00022490"/>
    </source>
</evidence>
<dbReference type="Gene3D" id="3.40.50.300">
    <property type="entry name" value="P-loop containing nucleotide triphosphate hydrolases"/>
    <property type="match status" value="1"/>
</dbReference>
<dbReference type="Gene3D" id="3.80.10.10">
    <property type="entry name" value="Ribonuclease Inhibitor"/>
    <property type="match status" value="1"/>
</dbReference>
<organism evidence="11 12">
    <name type="scientific">Erpetoichthys calabaricus</name>
    <name type="common">Rope fish</name>
    <name type="synonym">Calamoichthys calabaricus</name>
    <dbReference type="NCBI Taxonomy" id="27687"/>
    <lineage>
        <taxon>Eukaryota</taxon>
        <taxon>Metazoa</taxon>
        <taxon>Chordata</taxon>
        <taxon>Craniata</taxon>
        <taxon>Vertebrata</taxon>
        <taxon>Euteleostomi</taxon>
        <taxon>Actinopterygii</taxon>
        <taxon>Polypteriformes</taxon>
        <taxon>Polypteridae</taxon>
        <taxon>Erpetoichthys</taxon>
    </lineage>
</organism>
<keyword evidence="8" id="KW-0395">Inflammatory response</keyword>
<dbReference type="InterPro" id="IPR007111">
    <property type="entry name" value="NACHT_NTPase"/>
</dbReference>
<evidence type="ECO:0000256" key="7">
    <source>
        <dbReference type="ARBA" id="ARBA00022843"/>
    </source>
</evidence>
<dbReference type="SUPFAM" id="SSF52047">
    <property type="entry name" value="RNI-like"/>
    <property type="match status" value="1"/>
</dbReference>
<reference evidence="11" key="3">
    <citation type="submission" date="2025-09" db="UniProtKB">
        <authorList>
            <consortium name="Ensembl"/>
        </authorList>
    </citation>
    <scope>IDENTIFICATION</scope>
</reference>
<dbReference type="InterPro" id="IPR041267">
    <property type="entry name" value="NLRP_HD2"/>
</dbReference>
<evidence type="ECO:0000256" key="5">
    <source>
        <dbReference type="ARBA" id="ARBA00022741"/>
    </source>
</evidence>
<dbReference type="PANTHER" id="PTHR45690:SF19">
    <property type="entry name" value="NACHT, LRR AND PYD DOMAINS-CONTAINING PROTEIN 3"/>
    <property type="match status" value="1"/>
</dbReference>
<keyword evidence="4" id="KW-0677">Repeat</keyword>
<dbReference type="SMART" id="SM00368">
    <property type="entry name" value="LRR_RI"/>
    <property type="match status" value="3"/>
</dbReference>
<reference evidence="11" key="2">
    <citation type="submission" date="2025-08" db="UniProtKB">
        <authorList>
            <consortium name="Ensembl"/>
        </authorList>
    </citation>
    <scope>IDENTIFICATION</scope>
</reference>
<evidence type="ECO:0000256" key="9">
    <source>
        <dbReference type="ARBA" id="ARBA00023233"/>
    </source>
</evidence>
<dbReference type="Ensembl" id="ENSECRT00000004238.1">
    <property type="protein sequence ID" value="ENSECRP00000004173.1"/>
    <property type="gene ID" value="ENSECRG00000002833.1"/>
</dbReference>
<dbReference type="PROSITE" id="PS50837">
    <property type="entry name" value="NACHT"/>
    <property type="match status" value="1"/>
</dbReference>
<dbReference type="GO" id="GO:0005737">
    <property type="term" value="C:cytoplasm"/>
    <property type="evidence" value="ECO:0007669"/>
    <property type="project" value="TreeGrafter"/>
</dbReference>
<keyword evidence="9" id="KW-1271">Inflammasome</keyword>
<comment type="similarity">
    <text evidence="2">Belongs to the NLRP family.</text>
</comment>
<evidence type="ECO:0000256" key="4">
    <source>
        <dbReference type="ARBA" id="ARBA00022737"/>
    </source>
</evidence>
<dbReference type="InterPro" id="IPR001611">
    <property type="entry name" value="Leu-rich_rpt"/>
</dbReference>
<dbReference type="Pfam" id="PF05729">
    <property type="entry name" value="NACHT"/>
    <property type="match status" value="1"/>
</dbReference>
<keyword evidence="7" id="KW-0832">Ubl conjugation</keyword>
<keyword evidence="12" id="KW-1185">Reference proteome</keyword>
<evidence type="ECO:0000256" key="6">
    <source>
        <dbReference type="ARBA" id="ARBA00022840"/>
    </source>
</evidence>
<dbReference type="AlphaFoldDB" id="A0A8C4RRA2"/>
<evidence type="ECO:0000313" key="12">
    <source>
        <dbReference type="Proteomes" id="UP000694620"/>
    </source>
</evidence>